<proteinExistence type="predicted"/>
<keyword evidence="2" id="KW-1185">Reference proteome</keyword>
<dbReference type="Proteomes" id="UP000199032">
    <property type="component" value="Unassembled WGS sequence"/>
</dbReference>
<gene>
    <name evidence="1" type="ORF">COMA1_10197</name>
</gene>
<dbReference type="AlphaFoldDB" id="A0A0S4L1W2"/>
<accession>A0A0S4L1W2</accession>
<dbReference type="STRING" id="1742972.COMA1_10197"/>
<evidence type="ECO:0000313" key="1">
    <source>
        <dbReference type="EMBL" id="CUS31633.1"/>
    </source>
</evidence>
<evidence type="ECO:0000313" key="2">
    <source>
        <dbReference type="Proteomes" id="UP000199032"/>
    </source>
</evidence>
<organism evidence="1 2">
    <name type="scientific">Candidatus Nitrospira nitrosa</name>
    <dbReference type="NCBI Taxonomy" id="1742972"/>
    <lineage>
        <taxon>Bacteria</taxon>
        <taxon>Pseudomonadati</taxon>
        <taxon>Nitrospirota</taxon>
        <taxon>Nitrospiria</taxon>
        <taxon>Nitrospirales</taxon>
        <taxon>Nitrospiraceae</taxon>
        <taxon>Nitrospira</taxon>
    </lineage>
</organism>
<name>A0A0S4L1W2_9BACT</name>
<dbReference type="EMBL" id="CZQA01000001">
    <property type="protein sequence ID" value="CUS31633.1"/>
    <property type="molecule type" value="Genomic_DNA"/>
</dbReference>
<reference evidence="1 2" key="1">
    <citation type="submission" date="2015-10" db="EMBL/GenBank/DDBJ databases">
        <authorList>
            <person name="Gilbert D.G."/>
        </authorList>
    </citation>
    <scope>NUCLEOTIDE SEQUENCE [LARGE SCALE GENOMIC DNA]</scope>
    <source>
        <strain evidence="1">COMA1</strain>
    </source>
</reference>
<protein>
    <submittedName>
        <fullName evidence="1">Uncharacterized protein</fullName>
    </submittedName>
</protein>
<sequence>MRSVKPVVNPNPTSNRQPGVRTVYRRVLFAPSIQYVAASYGEFMEGHIHVQVEKAKASSRQE</sequence>